<evidence type="ECO:0000313" key="2">
    <source>
        <dbReference type="Proteomes" id="UP001139207"/>
    </source>
</evidence>
<gene>
    <name evidence="1" type="ORF">MUN33_11105</name>
</gene>
<accession>A0A9X1WKK1</accession>
<dbReference type="Proteomes" id="UP001139207">
    <property type="component" value="Unassembled WGS sequence"/>
</dbReference>
<protein>
    <submittedName>
        <fullName evidence="1">Uncharacterized protein</fullName>
    </submittedName>
</protein>
<dbReference type="RefSeq" id="WP_244804982.1">
    <property type="nucleotide sequence ID" value="NZ_JALIEA010000017.1"/>
</dbReference>
<comment type="caution">
    <text evidence="1">The sequence shown here is derived from an EMBL/GenBank/DDBJ whole genome shotgun (WGS) entry which is preliminary data.</text>
</comment>
<organism evidence="1 2">
    <name type="scientific">Corynebacterium kalidii</name>
    <dbReference type="NCBI Taxonomy" id="2931982"/>
    <lineage>
        <taxon>Bacteria</taxon>
        <taxon>Bacillati</taxon>
        <taxon>Actinomycetota</taxon>
        <taxon>Actinomycetes</taxon>
        <taxon>Mycobacteriales</taxon>
        <taxon>Corynebacteriaceae</taxon>
        <taxon>Corynebacterium</taxon>
    </lineage>
</organism>
<dbReference type="EMBL" id="JALIEA010000017">
    <property type="protein sequence ID" value="MCJ7859252.1"/>
    <property type="molecule type" value="Genomic_DNA"/>
</dbReference>
<sequence>MTPEEARVVQDARLSAGWDWCPDDMHDSLEEDMSATIAALQWEYGVEQDNVHCAHFEHGADPTRCRYTTWLSDEDTARLAADMPFRTDRHPRLVRRPVGPVEVVEVVEASVRTVEGHN</sequence>
<evidence type="ECO:0000313" key="1">
    <source>
        <dbReference type="EMBL" id="MCJ7859252.1"/>
    </source>
</evidence>
<proteinExistence type="predicted"/>
<reference evidence="1" key="1">
    <citation type="submission" date="2022-04" db="EMBL/GenBank/DDBJ databases">
        <title>Corynebacterium kalidii LD5P10.</title>
        <authorList>
            <person name="Sun J.Q."/>
        </authorList>
    </citation>
    <scope>NUCLEOTIDE SEQUENCE</scope>
    <source>
        <strain evidence="1">LD5P10</strain>
    </source>
</reference>
<keyword evidence="2" id="KW-1185">Reference proteome</keyword>
<name>A0A9X1WKK1_9CORY</name>
<dbReference type="AlphaFoldDB" id="A0A9X1WKK1"/>